<dbReference type="AlphaFoldDB" id="A0A951U882"/>
<keyword evidence="1" id="KW-0732">Signal</keyword>
<dbReference type="InterPro" id="IPR050570">
    <property type="entry name" value="Cell_wall_metabolism_enzyme"/>
</dbReference>
<dbReference type="PANTHER" id="PTHR21666">
    <property type="entry name" value="PEPTIDASE-RELATED"/>
    <property type="match status" value="1"/>
</dbReference>
<dbReference type="PROSITE" id="PS51257">
    <property type="entry name" value="PROKAR_LIPOPROTEIN"/>
    <property type="match status" value="1"/>
</dbReference>
<protein>
    <submittedName>
        <fullName evidence="3">M23 family metallopeptidase</fullName>
    </submittedName>
</protein>
<dbReference type="InterPro" id="IPR011055">
    <property type="entry name" value="Dup_hybrid_motif"/>
</dbReference>
<proteinExistence type="predicted"/>
<evidence type="ECO:0000313" key="4">
    <source>
        <dbReference type="Proteomes" id="UP000753908"/>
    </source>
</evidence>
<dbReference type="InterPro" id="IPR016047">
    <property type="entry name" value="M23ase_b-sheet_dom"/>
</dbReference>
<dbReference type="Pfam" id="PF01551">
    <property type="entry name" value="Peptidase_M23"/>
    <property type="match status" value="1"/>
</dbReference>
<dbReference type="CDD" id="cd12797">
    <property type="entry name" value="M23_peptidase"/>
    <property type="match status" value="1"/>
</dbReference>
<feature type="domain" description="M23ase beta-sheet core" evidence="2">
    <location>
        <begin position="65"/>
        <end position="159"/>
    </location>
</feature>
<evidence type="ECO:0000256" key="1">
    <source>
        <dbReference type="SAM" id="SignalP"/>
    </source>
</evidence>
<reference evidence="3" key="1">
    <citation type="submission" date="2021-05" db="EMBL/GenBank/DDBJ databases">
        <authorList>
            <person name="Pietrasiak N."/>
            <person name="Ward R."/>
            <person name="Stajich J.E."/>
            <person name="Kurbessoian T."/>
        </authorList>
    </citation>
    <scope>NUCLEOTIDE SEQUENCE</scope>
    <source>
        <strain evidence="3">CPER-KK1</strain>
    </source>
</reference>
<name>A0A951U882_9CYAN</name>
<sequence length="286" mass="30788">MRKGTISRLLSTSLMGLISCSAVVWVSPSVLTQPTTNSVATRYRSNSAVYMWPAQGDITQGFKATHEGLDIAGSSGTPIVAAASGEVTFAGWGDDGLGNSIELQHSDGSVTIYGHNKRLLVRKGQQVRQGQVIAEMGTTGNSTGSHLHFEIYPDGFQAADPFPRLPPLVSGKIPAPQPVANAPEPLNFAPPTSISVWTGGICSDEAVIEGETANFLVNVCLENGRLFYLGQSKQNPTVTVRLPARSTRDGWYRADNGNYSYYVSATQVKVLQNGRQIRSERLYKRG</sequence>
<comment type="caution">
    <text evidence="3">The sequence shown here is derived from an EMBL/GenBank/DDBJ whole genome shotgun (WGS) entry which is preliminary data.</text>
</comment>
<accession>A0A951U882</accession>
<dbReference type="SUPFAM" id="SSF51261">
    <property type="entry name" value="Duplicated hybrid motif"/>
    <property type="match status" value="1"/>
</dbReference>
<dbReference type="Gene3D" id="2.70.70.10">
    <property type="entry name" value="Glucose Permease (Domain IIA)"/>
    <property type="match status" value="1"/>
</dbReference>
<dbReference type="PANTHER" id="PTHR21666:SF270">
    <property type="entry name" value="MUREIN HYDROLASE ACTIVATOR ENVC"/>
    <property type="match status" value="1"/>
</dbReference>
<feature type="chain" id="PRO_5037442200" evidence="1">
    <location>
        <begin position="33"/>
        <end position="286"/>
    </location>
</feature>
<dbReference type="Proteomes" id="UP000753908">
    <property type="component" value="Unassembled WGS sequence"/>
</dbReference>
<dbReference type="EMBL" id="JAHHIF010000004">
    <property type="protein sequence ID" value="MBW4543507.1"/>
    <property type="molecule type" value="Genomic_DNA"/>
</dbReference>
<dbReference type="GO" id="GO:0004222">
    <property type="term" value="F:metalloendopeptidase activity"/>
    <property type="evidence" value="ECO:0007669"/>
    <property type="project" value="TreeGrafter"/>
</dbReference>
<feature type="signal peptide" evidence="1">
    <location>
        <begin position="1"/>
        <end position="32"/>
    </location>
</feature>
<gene>
    <name evidence="3" type="ORF">KME25_03515</name>
</gene>
<organism evidence="3 4">
    <name type="scientific">Symplocastrum torsivum CPER-KK1</name>
    <dbReference type="NCBI Taxonomy" id="450513"/>
    <lineage>
        <taxon>Bacteria</taxon>
        <taxon>Bacillati</taxon>
        <taxon>Cyanobacteriota</taxon>
        <taxon>Cyanophyceae</taxon>
        <taxon>Oscillatoriophycideae</taxon>
        <taxon>Oscillatoriales</taxon>
        <taxon>Microcoleaceae</taxon>
        <taxon>Symplocastrum</taxon>
    </lineage>
</organism>
<reference evidence="3" key="2">
    <citation type="journal article" date="2022" name="Microbiol. Resour. Announc.">
        <title>Metagenome Sequencing to Explore Phylogenomics of Terrestrial Cyanobacteria.</title>
        <authorList>
            <person name="Ward R.D."/>
            <person name="Stajich J.E."/>
            <person name="Johansen J.R."/>
            <person name="Huntemann M."/>
            <person name="Clum A."/>
            <person name="Foster B."/>
            <person name="Foster B."/>
            <person name="Roux S."/>
            <person name="Palaniappan K."/>
            <person name="Varghese N."/>
            <person name="Mukherjee S."/>
            <person name="Reddy T.B.K."/>
            <person name="Daum C."/>
            <person name="Copeland A."/>
            <person name="Chen I.A."/>
            <person name="Ivanova N.N."/>
            <person name="Kyrpides N.C."/>
            <person name="Shapiro N."/>
            <person name="Eloe-Fadrosh E.A."/>
            <person name="Pietrasiak N."/>
        </authorList>
    </citation>
    <scope>NUCLEOTIDE SEQUENCE</scope>
    <source>
        <strain evidence="3">CPER-KK1</strain>
    </source>
</reference>
<evidence type="ECO:0000259" key="2">
    <source>
        <dbReference type="Pfam" id="PF01551"/>
    </source>
</evidence>
<evidence type="ECO:0000313" key="3">
    <source>
        <dbReference type="EMBL" id="MBW4543507.1"/>
    </source>
</evidence>